<dbReference type="AlphaFoldDB" id="A0A8W4FCH0"/>
<evidence type="ECO:0000313" key="3">
    <source>
        <dbReference type="Proteomes" id="UP000008227"/>
    </source>
</evidence>
<dbReference type="InterPro" id="IPR039919">
    <property type="entry name" value="ARHGEF10/ARHGEF17"/>
</dbReference>
<dbReference type="Pfam" id="PF19057">
    <property type="entry name" value="PH_19"/>
    <property type="match status" value="1"/>
</dbReference>
<gene>
    <name evidence="2" type="primary">ARHGEF10</name>
</gene>
<dbReference type="PANTHER" id="PTHR12877">
    <property type="entry name" value="RHO GUANINE NUCLEOTIDE EXCHANGE FACTOR"/>
    <property type="match status" value="1"/>
</dbReference>
<keyword evidence="1" id="KW-0344">Guanine-nucleotide releasing factor</keyword>
<dbReference type="PANTHER" id="PTHR12877:SF14">
    <property type="entry name" value="RHO GUANINE NUCLEOTIDE EXCHANGE FACTOR 10"/>
    <property type="match status" value="1"/>
</dbReference>
<evidence type="ECO:0000256" key="1">
    <source>
        <dbReference type="ARBA" id="ARBA00022658"/>
    </source>
</evidence>
<dbReference type="GO" id="GO:0005085">
    <property type="term" value="F:guanyl-nucleotide exchange factor activity"/>
    <property type="evidence" value="ECO:0007669"/>
    <property type="project" value="UniProtKB-KW"/>
</dbReference>
<proteinExistence type="predicted"/>
<evidence type="ECO:0000313" key="2">
    <source>
        <dbReference type="Ensembl" id="ENSSSCP00000076553.1"/>
    </source>
</evidence>
<reference evidence="2" key="1">
    <citation type="journal article" date="2020" name="Gigascience">
        <title>An improved pig reference genome sequence to enable pig genetics and genomics research.</title>
        <authorList>
            <person name="Warr A."/>
            <person name="Affara N."/>
            <person name="Aken B."/>
            <person name="Beiki H."/>
            <person name="Bickhart D.M."/>
            <person name="Billis K."/>
            <person name="Chow W."/>
            <person name="Eory L."/>
            <person name="Finlayson H.A."/>
            <person name="Flicek P."/>
            <person name="Giron C.G."/>
            <person name="Griffin D.K."/>
            <person name="Hall R."/>
            <person name="Hannum G."/>
            <person name="Hourlier T."/>
            <person name="Howe K."/>
            <person name="Hume D.A."/>
            <person name="Izuogu O."/>
            <person name="Kim K."/>
            <person name="Koren S."/>
            <person name="Liu H."/>
            <person name="Manchanda N."/>
            <person name="Martin F.J."/>
            <person name="Nonneman D.J."/>
            <person name="O'Connor R.E."/>
            <person name="Phillippy A.M."/>
            <person name="Rohrer G.A."/>
            <person name="Rosen B.D."/>
            <person name="Rund L.A."/>
            <person name="Sargent C.A."/>
            <person name="Schook L.B."/>
            <person name="Schroeder S.G."/>
            <person name="Schwartz A.S."/>
            <person name="Skinner B.M."/>
            <person name="Talbot R."/>
            <person name="Tseng E."/>
            <person name="Tuggle C.K."/>
            <person name="Watson M."/>
            <person name="Smith T.P.L."/>
            <person name="Archibald A.L."/>
        </authorList>
    </citation>
    <scope>NUCLEOTIDE SEQUENCE [LARGE SCALE GENOMIC DNA]</scope>
    <source>
        <strain evidence="2">Duroc</strain>
    </source>
</reference>
<name>A0A8W4FCH0_PIG</name>
<reference evidence="2" key="3">
    <citation type="submission" date="2025-09" db="UniProtKB">
        <authorList>
            <consortium name="Ensembl"/>
        </authorList>
    </citation>
    <scope>IDENTIFICATION</scope>
</reference>
<reference evidence="2" key="2">
    <citation type="submission" date="2025-08" db="UniProtKB">
        <authorList>
            <consortium name="Ensembl"/>
        </authorList>
    </citation>
    <scope>IDENTIFICATION</scope>
</reference>
<accession>A0A8W4FCH0</accession>
<protein>
    <submittedName>
        <fullName evidence="2">Rho guanine nucleotide exchange factor 10</fullName>
    </submittedName>
</protein>
<dbReference type="GeneTree" id="ENSGT00940000153798"/>
<organism evidence="2 3">
    <name type="scientific">Sus scrofa</name>
    <name type="common">Pig</name>
    <dbReference type="NCBI Taxonomy" id="9823"/>
    <lineage>
        <taxon>Eukaryota</taxon>
        <taxon>Metazoa</taxon>
        <taxon>Chordata</taxon>
        <taxon>Craniata</taxon>
        <taxon>Vertebrata</taxon>
        <taxon>Euteleostomi</taxon>
        <taxon>Mammalia</taxon>
        <taxon>Eutheria</taxon>
        <taxon>Laurasiatheria</taxon>
        <taxon>Artiodactyla</taxon>
        <taxon>Suina</taxon>
        <taxon>Suidae</taxon>
        <taxon>Sus</taxon>
    </lineage>
</organism>
<keyword evidence="3" id="KW-1185">Reference proteome</keyword>
<dbReference type="Proteomes" id="UP000008227">
    <property type="component" value="Chromosome 15"/>
</dbReference>
<sequence length="105" mass="11240">MIETVYNDRGEIVKTKERRLLMLNDVLLCATVSTRTSHDSSAGVSTSQRYLLKWSVPLGHVEVIEYGGDEGVGENGRCPLVHVPESLAVVASAKPKCMGLGPGSA</sequence>
<dbReference type="Ensembl" id="ENSSSCT00000097995.1">
    <property type="protein sequence ID" value="ENSSSCP00000076553.1"/>
    <property type="gene ID" value="ENSSSCG00000023419.4"/>
</dbReference>